<reference evidence="2" key="1">
    <citation type="submission" date="2016-10" db="EMBL/GenBank/DDBJ databases">
        <authorList>
            <person name="Varghese N."/>
            <person name="Submissions S."/>
        </authorList>
    </citation>
    <scope>NUCLEOTIDE SEQUENCE [LARGE SCALE GENOMIC DNA]</scope>
    <source>
        <strain evidence="2">OR362-8,ATCC BAA-1266,JCM 13504</strain>
    </source>
</reference>
<proteinExistence type="predicted"/>
<dbReference type="RefSeq" id="WP_092678308.1">
    <property type="nucleotide sequence ID" value="NZ_FOXS01000008.1"/>
</dbReference>
<dbReference type="Proteomes" id="UP000199029">
    <property type="component" value="Unassembled WGS sequence"/>
</dbReference>
<organism evidence="1 2">
    <name type="scientific">Hymenobacter arizonensis</name>
    <name type="common">Siccationidurans arizonensis</name>
    <dbReference type="NCBI Taxonomy" id="1227077"/>
    <lineage>
        <taxon>Bacteria</taxon>
        <taxon>Pseudomonadati</taxon>
        <taxon>Bacteroidota</taxon>
        <taxon>Cytophagia</taxon>
        <taxon>Cytophagales</taxon>
        <taxon>Hymenobacteraceae</taxon>
        <taxon>Hymenobacter</taxon>
    </lineage>
</organism>
<name>A0A1I6BDH2_HYMAR</name>
<protein>
    <submittedName>
        <fullName evidence="1">Uncharacterized protein</fullName>
    </submittedName>
</protein>
<evidence type="ECO:0000313" key="2">
    <source>
        <dbReference type="Proteomes" id="UP000199029"/>
    </source>
</evidence>
<dbReference type="Pfam" id="PF20383">
    <property type="entry name" value="DUF6678"/>
    <property type="match status" value="1"/>
</dbReference>
<sequence length="106" mass="12166">MKVEEVIDKLTADFPIATRAKLRNQDAPSAWARWFILPVPGYIEASSYGPVPKREIEWIELDPVEIWHIGRLVPPKHIDHTPAIFQQLQRYGVAMQIVEGLIRIAL</sequence>
<evidence type="ECO:0000313" key="1">
    <source>
        <dbReference type="EMBL" id="SFQ79012.1"/>
    </source>
</evidence>
<accession>A0A1I6BDH2</accession>
<dbReference type="InterPro" id="IPR046500">
    <property type="entry name" value="DUF6678"/>
</dbReference>
<dbReference type="STRING" id="1227077.SAMN04515668_4391"/>
<dbReference type="EMBL" id="FOXS01000008">
    <property type="protein sequence ID" value="SFQ79012.1"/>
    <property type="molecule type" value="Genomic_DNA"/>
</dbReference>
<dbReference type="OrthoDB" id="885989at2"/>
<dbReference type="AlphaFoldDB" id="A0A1I6BDH2"/>
<keyword evidence="2" id="KW-1185">Reference proteome</keyword>
<gene>
    <name evidence="1" type="ORF">SAMN04515668_4391</name>
</gene>